<accession>A0AAD1FGT3</accession>
<dbReference type="EMBL" id="AP014862">
    <property type="protein sequence ID" value="BAU76150.1"/>
    <property type="molecule type" value="Genomic_DNA"/>
</dbReference>
<dbReference type="SUPFAM" id="SSF52540">
    <property type="entry name" value="P-loop containing nucleoside triphosphate hydrolases"/>
    <property type="match status" value="1"/>
</dbReference>
<proteinExistence type="predicted"/>
<organism evidence="1 2">
    <name type="scientific">Metapseudomonas furukawaii</name>
    <name type="common">Pseudomonas furukawaii</name>
    <dbReference type="NCBI Taxonomy" id="1149133"/>
    <lineage>
        <taxon>Bacteria</taxon>
        <taxon>Pseudomonadati</taxon>
        <taxon>Pseudomonadota</taxon>
        <taxon>Gammaproteobacteria</taxon>
        <taxon>Pseudomonadales</taxon>
        <taxon>Pseudomonadaceae</taxon>
        <taxon>Metapseudomonas</taxon>
    </lineage>
</organism>
<keyword evidence="1" id="KW-0418">Kinase</keyword>
<sequence length="190" mass="21071">MNQILIGLHGRARSGKDTVARYLALHLALISYAFADPLKQALAGIFHLTQAHLEGDLKEVPLPVIGKSPRELMQLLGTEWGRDLVHPQLWLLLAEQNLHLLAEHHQDMHGAVIRDVRFENEADWLRGKGGVIVHILRPDAQQVAAHTSEQGLTVGPNDLVIHNDGTLAELYDKLDALIARLHHNAVQRAA</sequence>
<name>A0AAD1FGT3_METFU</name>
<reference evidence="1 2" key="2">
    <citation type="journal article" date="2017" name="Int. J. Syst. Evol. Microbiol.">
        <title>Pseudomonas furukawaii sp. nov., a polychlorinated biphenyl-degrading bacterium isolated from biphenyl-contaminated soil in Japan.</title>
        <authorList>
            <person name="Kimura N."/>
            <person name="Watanabe T."/>
            <person name="Suenaga H."/>
            <person name="Fujihara H."/>
            <person name="Futagami T."/>
            <person name="Goto M."/>
            <person name="Hanada S."/>
            <person name="Hirose J."/>
        </authorList>
    </citation>
    <scope>NUCLEOTIDE SEQUENCE [LARGE SCALE GENOMIC DNA]</scope>
    <source>
        <strain evidence="2">DSM 10086 / NBRC 110670 / KF707</strain>
    </source>
</reference>
<dbReference type="Gene3D" id="3.40.50.300">
    <property type="entry name" value="P-loop containing nucleotide triphosphate hydrolases"/>
    <property type="match status" value="1"/>
</dbReference>
<evidence type="ECO:0000313" key="1">
    <source>
        <dbReference type="EMBL" id="BAU76150.1"/>
    </source>
</evidence>
<evidence type="ECO:0000313" key="2">
    <source>
        <dbReference type="Proteomes" id="UP000218554"/>
    </source>
</evidence>
<dbReference type="Proteomes" id="UP000218554">
    <property type="component" value="Chromosome"/>
</dbReference>
<protein>
    <submittedName>
        <fullName evidence="1">Deoxynucleotide monophosphate kinase</fullName>
    </submittedName>
</protein>
<dbReference type="InterPro" id="IPR048444">
    <property type="entry name" value="DNMK"/>
</dbReference>
<reference evidence="2" key="1">
    <citation type="submission" date="2015-05" db="EMBL/GenBank/DDBJ databases">
        <title>Draft genome sequencing of a biphenyl-degrading bacterium, Pseudomonas balearica KF707 (=NBRC110670).</title>
        <authorList>
            <person name="Kimura N."/>
            <person name="Hirose J."/>
            <person name="Watanabe T."/>
            <person name="Suenaga H."/>
            <person name="Fujihara H."/>
            <person name="Noguchi M."/>
            <person name="Hashimoto M."/>
            <person name="Shimodaira J."/>
            <person name="Tsuchikane K."/>
            <person name="Hosoyama A."/>
            <person name="Yamazoe A."/>
            <person name="Fujita N."/>
            <person name="Furukawa K."/>
        </authorList>
    </citation>
    <scope>NUCLEOTIDE SEQUENCE [LARGE SCALE GENOMIC DNA]</scope>
    <source>
        <strain evidence="2">DSM 10086 / NBRC 110670 / KF707</strain>
    </source>
</reference>
<dbReference type="KEGG" id="pfuw:KF707C_44620"/>
<keyword evidence="1" id="KW-0808">Transferase</keyword>
<dbReference type="InterPro" id="IPR027417">
    <property type="entry name" value="P-loop_NTPase"/>
</dbReference>
<dbReference type="GO" id="GO:0016301">
    <property type="term" value="F:kinase activity"/>
    <property type="evidence" value="ECO:0007669"/>
    <property type="project" value="UniProtKB-KW"/>
</dbReference>
<dbReference type="Pfam" id="PF21448">
    <property type="entry name" value="DNMK"/>
    <property type="match status" value="2"/>
</dbReference>
<gene>
    <name evidence="1" type="ORF">KF707C_44620</name>
</gene>
<keyword evidence="2" id="KW-1185">Reference proteome</keyword>
<dbReference type="AlphaFoldDB" id="A0AAD1FGT3"/>
<dbReference type="RefSeq" id="WP_004421224.1">
    <property type="nucleotide sequence ID" value="NZ_AJMR01000099.1"/>
</dbReference>